<evidence type="ECO:0000313" key="3">
    <source>
        <dbReference type="Proteomes" id="UP000252100"/>
    </source>
</evidence>
<dbReference type="EMBL" id="CP031092">
    <property type="protein sequence ID" value="AXF54745.1"/>
    <property type="molecule type" value="Genomic_DNA"/>
</dbReference>
<dbReference type="KEGG" id="rue:DT065_01055"/>
<protein>
    <recommendedName>
        <fullName evidence="4">DUF3955 domain-containing protein</fullName>
    </recommendedName>
</protein>
<keyword evidence="1" id="KW-0472">Membrane</keyword>
<feature type="transmembrane region" description="Helical" evidence="1">
    <location>
        <begin position="7"/>
        <end position="28"/>
    </location>
</feature>
<accession>A0A345BUW4</accession>
<evidence type="ECO:0000313" key="2">
    <source>
        <dbReference type="EMBL" id="AXF54745.1"/>
    </source>
</evidence>
<keyword evidence="3" id="KW-1185">Reference proteome</keyword>
<dbReference type="RefSeq" id="WP_114370105.1">
    <property type="nucleotide sequence ID" value="NZ_CP031092.1"/>
</dbReference>
<evidence type="ECO:0000256" key="1">
    <source>
        <dbReference type="SAM" id="Phobius"/>
    </source>
</evidence>
<organism evidence="2 3">
    <name type="scientific">Salicibibacter kimchii</name>
    <dbReference type="NCBI Taxonomy" id="2099786"/>
    <lineage>
        <taxon>Bacteria</taxon>
        <taxon>Bacillati</taxon>
        <taxon>Bacillota</taxon>
        <taxon>Bacilli</taxon>
        <taxon>Bacillales</taxon>
        <taxon>Bacillaceae</taxon>
        <taxon>Salicibibacter</taxon>
    </lineage>
</organism>
<sequence>MYLNKTIIAGIISIFIGMGFFLAVALLLPTGNESDWGYGMGGLTLAAIFGTGGILILIIGIVVRIIKRKE</sequence>
<dbReference type="Proteomes" id="UP000252100">
    <property type="component" value="Chromosome"/>
</dbReference>
<keyword evidence="1" id="KW-0812">Transmembrane</keyword>
<gene>
    <name evidence="2" type="ORF">DT065_01055</name>
</gene>
<proteinExistence type="predicted"/>
<feature type="transmembrane region" description="Helical" evidence="1">
    <location>
        <begin position="40"/>
        <end position="66"/>
    </location>
</feature>
<evidence type="ECO:0008006" key="4">
    <source>
        <dbReference type="Google" id="ProtNLM"/>
    </source>
</evidence>
<reference evidence="2 3" key="1">
    <citation type="journal article" date="2018" name="J. Microbiol.">
        <title>Salicibibacter kimchii gen. nov., sp. nov., a moderately halophilic and alkalitolerant bacterium in the family Bacillaceae, isolated from kimchi.</title>
        <authorList>
            <person name="Jang J.Y."/>
            <person name="Oh Y.J."/>
            <person name="Lim S.K."/>
            <person name="Park H.K."/>
            <person name="Lee C."/>
            <person name="Kim J.Y."/>
            <person name="Lee M.A."/>
            <person name="Choi H.J."/>
        </authorList>
    </citation>
    <scope>NUCLEOTIDE SEQUENCE [LARGE SCALE GENOMIC DNA]</scope>
    <source>
        <strain evidence="2 3">NKC1-1</strain>
    </source>
</reference>
<keyword evidence="1" id="KW-1133">Transmembrane helix</keyword>
<dbReference type="AlphaFoldDB" id="A0A345BUW4"/>
<name>A0A345BUW4_9BACI</name>